<dbReference type="Gene3D" id="3.30.70.890">
    <property type="entry name" value="GHMP kinase, C-terminal domain"/>
    <property type="match status" value="1"/>
</dbReference>
<dbReference type="InterPro" id="IPR006204">
    <property type="entry name" value="GHMP_kinase_N_dom"/>
</dbReference>
<evidence type="ECO:0000256" key="9">
    <source>
        <dbReference type="ARBA" id="ARBA00029438"/>
    </source>
</evidence>
<keyword evidence="2" id="KW-0444">Lipid biosynthesis</keyword>
<evidence type="ECO:0000256" key="6">
    <source>
        <dbReference type="ARBA" id="ARBA00022840"/>
    </source>
</evidence>
<dbReference type="SUPFAM" id="SSF55060">
    <property type="entry name" value="GHMP Kinase, C-terminal domain"/>
    <property type="match status" value="1"/>
</dbReference>
<evidence type="ECO:0000256" key="5">
    <source>
        <dbReference type="ARBA" id="ARBA00022777"/>
    </source>
</evidence>
<feature type="domain" description="GHMP kinase C-terminal" evidence="11">
    <location>
        <begin position="224"/>
        <end position="302"/>
    </location>
</feature>
<dbReference type="GO" id="GO:0004496">
    <property type="term" value="F:mevalonate kinase activity"/>
    <property type="evidence" value="ECO:0007669"/>
    <property type="project" value="InterPro"/>
</dbReference>
<dbReference type="InterPro" id="IPR013750">
    <property type="entry name" value="GHMP_kinase_C_dom"/>
</dbReference>
<evidence type="ECO:0000259" key="11">
    <source>
        <dbReference type="Pfam" id="PF08544"/>
    </source>
</evidence>
<evidence type="ECO:0000313" key="13">
    <source>
        <dbReference type="Proteomes" id="UP000254070"/>
    </source>
</evidence>
<dbReference type="UniPathway" id="UPA00057">
    <property type="reaction ID" value="UER00098"/>
</dbReference>
<dbReference type="InterPro" id="IPR036554">
    <property type="entry name" value="GHMP_kinase_C_sf"/>
</dbReference>
<dbReference type="RefSeq" id="WP_115235035.1">
    <property type="nucleotide sequence ID" value="NZ_UGIF01000002.1"/>
</dbReference>
<evidence type="ECO:0000256" key="1">
    <source>
        <dbReference type="ARBA" id="ARBA00022490"/>
    </source>
</evidence>
<keyword evidence="1" id="KW-0963">Cytoplasm</keyword>
<dbReference type="PANTHER" id="PTHR43290">
    <property type="entry name" value="MEVALONATE KINASE"/>
    <property type="match status" value="1"/>
</dbReference>
<protein>
    <submittedName>
        <fullName evidence="12">Mevalonate kinase</fullName>
    </submittedName>
</protein>
<dbReference type="NCBIfam" id="TIGR00549">
    <property type="entry name" value="mevalon_kin"/>
    <property type="match status" value="1"/>
</dbReference>
<dbReference type="EMBL" id="UGIF01000002">
    <property type="protein sequence ID" value="STP29052.1"/>
    <property type="molecule type" value="Genomic_DNA"/>
</dbReference>
<evidence type="ECO:0000256" key="2">
    <source>
        <dbReference type="ARBA" id="ARBA00022516"/>
    </source>
</evidence>
<dbReference type="PRINTS" id="PR00959">
    <property type="entry name" value="MEVGALKINASE"/>
</dbReference>
<reference evidence="12 13" key="1">
    <citation type="submission" date="2018-06" db="EMBL/GenBank/DDBJ databases">
        <authorList>
            <consortium name="Pathogen Informatics"/>
            <person name="Doyle S."/>
        </authorList>
    </citation>
    <scope>NUCLEOTIDE SEQUENCE [LARGE SCALE GENOMIC DNA]</scope>
    <source>
        <strain evidence="12 13">NCTC8129</strain>
    </source>
</reference>
<dbReference type="PANTHER" id="PTHR43290:SF2">
    <property type="entry name" value="MEVALONATE KINASE"/>
    <property type="match status" value="1"/>
</dbReference>
<dbReference type="SUPFAM" id="SSF54211">
    <property type="entry name" value="Ribosomal protein S5 domain 2-like"/>
    <property type="match status" value="1"/>
</dbReference>
<evidence type="ECO:0000256" key="4">
    <source>
        <dbReference type="ARBA" id="ARBA00022741"/>
    </source>
</evidence>
<keyword evidence="8" id="KW-0443">Lipid metabolism</keyword>
<keyword evidence="6" id="KW-0067">ATP-binding</keyword>
<organism evidence="12 13">
    <name type="scientific">Enterococcus durans</name>
    <dbReference type="NCBI Taxonomy" id="53345"/>
    <lineage>
        <taxon>Bacteria</taxon>
        <taxon>Bacillati</taxon>
        <taxon>Bacillota</taxon>
        <taxon>Bacilli</taxon>
        <taxon>Lactobacillales</taxon>
        <taxon>Enterococcaceae</taxon>
        <taxon>Enterococcus</taxon>
    </lineage>
</organism>
<evidence type="ECO:0000256" key="8">
    <source>
        <dbReference type="ARBA" id="ARBA00023098"/>
    </source>
</evidence>
<dbReference type="GO" id="GO:0019287">
    <property type="term" value="P:isopentenyl diphosphate biosynthetic process, mevalonate pathway"/>
    <property type="evidence" value="ECO:0007669"/>
    <property type="project" value="UniProtKB-UniPathway"/>
</dbReference>
<dbReference type="Gene3D" id="3.30.230.10">
    <property type="match status" value="1"/>
</dbReference>
<dbReference type="Pfam" id="PF00288">
    <property type="entry name" value="GHMP_kinases_N"/>
    <property type="match status" value="1"/>
</dbReference>
<keyword evidence="3" id="KW-0808">Transferase</keyword>
<dbReference type="Pfam" id="PF08544">
    <property type="entry name" value="GHMP_kinases_C"/>
    <property type="match status" value="1"/>
</dbReference>
<dbReference type="InterPro" id="IPR020568">
    <property type="entry name" value="Ribosomal_Su5_D2-typ_SF"/>
</dbReference>
<dbReference type="GO" id="GO:0005524">
    <property type="term" value="F:ATP binding"/>
    <property type="evidence" value="ECO:0007669"/>
    <property type="project" value="UniProtKB-KW"/>
</dbReference>
<name>A0A377KJV4_9ENTE</name>
<evidence type="ECO:0000313" key="12">
    <source>
        <dbReference type="EMBL" id="STP29052.1"/>
    </source>
</evidence>
<dbReference type="AlphaFoldDB" id="A0A377KJV4"/>
<gene>
    <name evidence="12" type="ORF">NCTC8129_01239</name>
</gene>
<dbReference type="InterPro" id="IPR014721">
    <property type="entry name" value="Ribsml_uS5_D2-typ_fold_subgr"/>
</dbReference>
<dbReference type="GO" id="GO:0005829">
    <property type="term" value="C:cytosol"/>
    <property type="evidence" value="ECO:0007669"/>
    <property type="project" value="TreeGrafter"/>
</dbReference>
<evidence type="ECO:0000256" key="7">
    <source>
        <dbReference type="ARBA" id="ARBA00022842"/>
    </source>
</evidence>
<evidence type="ECO:0000256" key="3">
    <source>
        <dbReference type="ARBA" id="ARBA00022679"/>
    </source>
</evidence>
<feature type="domain" description="GHMP kinase N-terminal" evidence="10">
    <location>
        <begin position="75"/>
        <end position="155"/>
    </location>
</feature>
<accession>A0A377KJV4</accession>
<keyword evidence="7" id="KW-0460">Magnesium</keyword>
<proteinExistence type="predicted"/>
<dbReference type="Proteomes" id="UP000254070">
    <property type="component" value="Unassembled WGS sequence"/>
</dbReference>
<keyword evidence="4" id="KW-0547">Nucleotide-binding</keyword>
<sequence>MANYGQGESNGKIILMGEHAVVYGEPAIAFPFYATKATASFEELPFSSADQLISSYYTGYTGKLTSAPHTLKNIKQLVASLKKEQHISTNFQLTIDSTIPAERGMGSSAAVATAVTRAFYDYLAQPLSREQLLRNVQISEKIAHGNPSGIDAAATSSLEPIYFVKGHPFDYFSLNIDAFLIVADTGIKGQTREAVKDVAHLFEKDQQKTGQKIQQLGYLTRQSKKAIIENDPLHLAQAMNEAQELLKSLTISNDFLDLLIETAKDAGALGAKLTGGGRGGCMIALTQTKTKAQEISDALLQAGATATWIQGLGVHTYV</sequence>
<evidence type="ECO:0000259" key="10">
    <source>
        <dbReference type="Pfam" id="PF00288"/>
    </source>
</evidence>
<comment type="pathway">
    <text evidence="9">Isoprenoid biosynthesis; isopentenyl diphosphate biosynthesis via mevalonate pathway; isopentenyl diphosphate from (R)-mevalonate: step 1/3.</text>
</comment>
<dbReference type="InterPro" id="IPR006205">
    <property type="entry name" value="Mev_gal_kin"/>
</dbReference>
<keyword evidence="5 12" id="KW-0418">Kinase</keyword>